<dbReference type="Proteomes" id="UP000233837">
    <property type="component" value="Unassembled WGS sequence"/>
</dbReference>
<dbReference type="EMBL" id="KZ503883">
    <property type="protein sequence ID" value="PKU60782.1"/>
    <property type="molecule type" value="Genomic_DNA"/>
</dbReference>
<evidence type="ECO:0000313" key="2">
    <source>
        <dbReference type="Proteomes" id="UP000233837"/>
    </source>
</evidence>
<evidence type="ECO:0000313" key="1">
    <source>
        <dbReference type="EMBL" id="PKU60782.1"/>
    </source>
</evidence>
<keyword evidence="2" id="KW-1185">Reference proteome</keyword>
<accession>A0A2I0VBJ4</accession>
<dbReference type="AlphaFoldDB" id="A0A2I0VBJ4"/>
<sequence length="103" mass="11538">MEQIADVDNEIGLDGEEENGVGAADGAFPSLRRLCLRDLRSLRVFGVSFPFIGSDVCYGLPEMKALPFEKGMTVKKLKRFGVTDSAGRSWTWKTKIGRHFYHI</sequence>
<name>A0A2I0VBJ4_9ASPA</name>
<organism evidence="1 2">
    <name type="scientific">Dendrobium catenatum</name>
    <dbReference type="NCBI Taxonomy" id="906689"/>
    <lineage>
        <taxon>Eukaryota</taxon>
        <taxon>Viridiplantae</taxon>
        <taxon>Streptophyta</taxon>
        <taxon>Embryophyta</taxon>
        <taxon>Tracheophyta</taxon>
        <taxon>Spermatophyta</taxon>
        <taxon>Magnoliopsida</taxon>
        <taxon>Liliopsida</taxon>
        <taxon>Asparagales</taxon>
        <taxon>Orchidaceae</taxon>
        <taxon>Epidendroideae</taxon>
        <taxon>Malaxideae</taxon>
        <taxon>Dendrobiinae</taxon>
        <taxon>Dendrobium</taxon>
    </lineage>
</organism>
<proteinExistence type="predicted"/>
<reference evidence="1 2" key="1">
    <citation type="journal article" date="2016" name="Sci. Rep.">
        <title>The Dendrobium catenatum Lindl. genome sequence provides insights into polysaccharide synthase, floral development and adaptive evolution.</title>
        <authorList>
            <person name="Zhang G.Q."/>
            <person name="Xu Q."/>
            <person name="Bian C."/>
            <person name="Tsai W.C."/>
            <person name="Yeh C.M."/>
            <person name="Liu K.W."/>
            <person name="Yoshida K."/>
            <person name="Zhang L.S."/>
            <person name="Chang S.B."/>
            <person name="Chen F."/>
            <person name="Shi Y."/>
            <person name="Su Y.Y."/>
            <person name="Zhang Y.Q."/>
            <person name="Chen L.J."/>
            <person name="Yin Y."/>
            <person name="Lin M."/>
            <person name="Huang H."/>
            <person name="Deng H."/>
            <person name="Wang Z.W."/>
            <person name="Zhu S.L."/>
            <person name="Zhao X."/>
            <person name="Deng C."/>
            <person name="Niu S.C."/>
            <person name="Huang J."/>
            <person name="Wang M."/>
            <person name="Liu G.H."/>
            <person name="Yang H.J."/>
            <person name="Xiao X.J."/>
            <person name="Hsiao Y.Y."/>
            <person name="Wu W.L."/>
            <person name="Chen Y.Y."/>
            <person name="Mitsuda N."/>
            <person name="Ohme-Takagi M."/>
            <person name="Luo Y.B."/>
            <person name="Van de Peer Y."/>
            <person name="Liu Z.J."/>
        </authorList>
    </citation>
    <scope>NUCLEOTIDE SEQUENCE [LARGE SCALE GENOMIC DNA]</scope>
    <source>
        <tissue evidence="1">The whole plant</tissue>
    </source>
</reference>
<protein>
    <submittedName>
        <fullName evidence="1">Uncharacterized protein</fullName>
    </submittedName>
</protein>
<gene>
    <name evidence="1" type="ORF">MA16_Dca027586</name>
</gene>
<reference evidence="1 2" key="2">
    <citation type="journal article" date="2017" name="Nature">
        <title>The Apostasia genome and the evolution of orchids.</title>
        <authorList>
            <person name="Zhang G.Q."/>
            <person name="Liu K.W."/>
            <person name="Li Z."/>
            <person name="Lohaus R."/>
            <person name="Hsiao Y.Y."/>
            <person name="Niu S.C."/>
            <person name="Wang J.Y."/>
            <person name="Lin Y.C."/>
            <person name="Xu Q."/>
            <person name="Chen L.J."/>
            <person name="Yoshida K."/>
            <person name="Fujiwara S."/>
            <person name="Wang Z.W."/>
            <person name="Zhang Y.Q."/>
            <person name="Mitsuda N."/>
            <person name="Wang M."/>
            <person name="Liu G.H."/>
            <person name="Pecoraro L."/>
            <person name="Huang H.X."/>
            <person name="Xiao X.J."/>
            <person name="Lin M."/>
            <person name="Wu X.Y."/>
            <person name="Wu W.L."/>
            <person name="Chen Y.Y."/>
            <person name="Chang S.B."/>
            <person name="Sakamoto S."/>
            <person name="Ohme-Takagi M."/>
            <person name="Yagi M."/>
            <person name="Zeng S.J."/>
            <person name="Shen C.Y."/>
            <person name="Yeh C.M."/>
            <person name="Luo Y.B."/>
            <person name="Tsai W.C."/>
            <person name="Van de Peer Y."/>
            <person name="Liu Z.J."/>
        </authorList>
    </citation>
    <scope>NUCLEOTIDE SEQUENCE [LARGE SCALE GENOMIC DNA]</scope>
    <source>
        <tissue evidence="1">The whole plant</tissue>
    </source>
</reference>